<dbReference type="Pfam" id="PF00166">
    <property type="entry name" value="Cpn10"/>
    <property type="match status" value="1"/>
</dbReference>
<organism evidence="3 4">
    <name type="scientific">Acetobacteroides hydrogenigenes</name>
    <dbReference type="NCBI Taxonomy" id="979970"/>
    <lineage>
        <taxon>Bacteria</taxon>
        <taxon>Pseudomonadati</taxon>
        <taxon>Bacteroidota</taxon>
        <taxon>Bacteroidia</taxon>
        <taxon>Bacteroidales</taxon>
        <taxon>Rikenellaceae</taxon>
        <taxon>Acetobacteroides</taxon>
    </lineage>
</organism>
<dbReference type="SMART" id="SM00883">
    <property type="entry name" value="Cpn10"/>
    <property type="match status" value="1"/>
</dbReference>
<comment type="caution">
    <text evidence="3">The sequence shown here is derived from an EMBL/GenBank/DDBJ whole genome shotgun (WGS) entry which is preliminary data.</text>
</comment>
<accession>A0A4R2EV50</accession>
<dbReference type="Gene3D" id="2.30.33.40">
    <property type="entry name" value="GroES chaperonin"/>
    <property type="match status" value="1"/>
</dbReference>
<name>A0A4R2EV50_9BACT</name>
<protein>
    <submittedName>
        <fullName evidence="3">Co-chaperonin GroES (HSP10)</fullName>
    </submittedName>
</protein>
<dbReference type="GO" id="GO:0005524">
    <property type="term" value="F:ATP binding"/>
    <property type="evidence" value="ECO:0007669"/>
    <property type="project" value="InterPro"/>
</dbReference>
<dbReference type="Proteomes" id="UP000294830">
    <property type="component" value="Unassembled WGS sequence"/>
</dbReference>
<dbReference type="InterPro" id="IPR037124">
    <property type="entry name" value="Chaperonin_GroES_sf"/>
</dbReference>
<dbReference type="InterPro" id="IPR011032">
    <property type="entry name" value="GroES-like_sf"/>
</dbReference>
<keyword evidence="4" id="KW-1185">Reference proteome</keyword>
<evidence type="ECO:0000256" key="1">
    <source>
        <dbReference type="ARBA" id="ARBA00006975"/>
    </source>
</evidence>
<dbReference type="AlphaFoldDB" id="A0A4R2EV50"/>
<proteinExistence type="inferred from homology"/>
<evidence type="ECO:0000313" key="3">
    <source>
        <dbReference type="EMBL" id="TCN70684.1"/>
    </source>
</evidence>
<dbReference type="GO" id="GO:0044183">
    <property type="term" value="F:protein folding chaperone"/>
    <property type="evidence" value="ECO:0007669"/>
    <property type="project" value="InterPro"/>
</dbReference>
<reference evidence="3 4" key="1">
    <citation type="submission" date="2019-03" db="EMBL/GenBank/DDBJ databases">
        <title>Genomic Encyclopedia of Archaeal and Bacterial Type Strains, Phase II (KMG-II): from individual species to whole genera.</title>
        <authorList>
            <person name="Goeker M."/>
        </authorList>
    </citation>
    <scope>NUCLEOTIDE SEQUENCE [LARGE SCALE GENOMIC DNA]</scope>
    <source>
        <strain evidence="3 4">RL-C</strain>
    </source>
</reference>
<keyword evidence="2" id="KW-0143">Chaperone</keyword>
<dbReference type="OrthoDB" id="9801482at2"/>
<sequence>MPLSIDNVNFSNIALVGDRVLVKPKSEQDRTKTGLFLPPGVQEKEYIQAGYVVTVGPGYPIPAITDPDEPWKDNKEQVKYVPLQPLEGDLVVYLQSSAWEVELNGEKFFIVPHNSILLIISNQDLFQ</sequence>
<dbReference type="SUPFAM" id="SSF50129">
    <property type="entry name" value="GroES-like"/>
    <property type="match status" value="1"/>
</dbReference>
<dbReference type="InterPro" id="IPR020818">
    <property type="entry name" value="Chaperonin_GroES"/>
</dbReference>
<evidence type="ECO:0000256" key="2">
    <source>
        <dbReference type="ARBA" id="ARBA00023186"/>
    </source>
</evidence>
<gene>
    <name evidence="3" type="ORF">CLV25_103206</name>
</gene>
<dbReference type="RefSeq" id="WP_131838540.1">
    <property type="nucleotide sequence ID" value="NZ_SLWB01000003.1"/>
</dbReference>
<dbReference type="CDD" id="cd00320">
    <property type="entry name" value="cpn10"/>
    <property type="match status" value="1"/>
</dbReference>
<comment type="similarity">
    <text evidence="1">Belongs to the GroES chaperonin family.</text>
</comment>
<evidence type="ECO:0000313" key="4">
    <source>
        <dbReference type="Proteomes" id="UP000294830"/>
    </source>
</evidence>
<dbReference type="EMBL" id="SLWB01000003">
    <property type="protein sequence ID" value="TCN70684.1"/>
    <property type="molecule type" value="Genomic_DNA"/>
</dbReference>